<organism evidence="7 8">
    <name type="scientific">Advenella kashmirensis</name>
    <dbReference type="NCBI Taxonomy" id="310575"/>
    <lineage>
        <taxon>Bacteria</taxon>
        <taxon>Pseudomonadati</taxon>
        <taxon>Pseudomonadota</taxon>
        <taxon>Betaproteobacteria</taxon>
        <taxon>Burkholderiales</taxon>
        <taxon>Alcaligenaceae</taxon>
    </lineage>
</organism>
<comment type="similarity">
    <text evidence="1">Belongs to the leucine-binding protein family.</text>
</comment>
<dbReference type="CDD" id="cd06342">
    <property type="entry name" value="PBP1_ABC_LIVBP-like"/>
    <property type="match status" value="1"/>
</dbReference>
<dbReference type="Gene3D" id="3.40.50.2300">
    <property type="match status" value="2"/>
</dbReference>
<dbReference type="GO" id="GO:0006865">
    <property type="term" value="P:amino acid transport"/>
    <property type="evidence" value="ECO:0007669"/>
    <property type="project" value="UniProtKB-KW"/>
</dbReference>
<protein>
    <submittedName>
        <fullName evidence="7">Leucine ABC transporter subunit substrate-binding protein LivK</fullName>
    </submittedName>
</protein>
<dbReference type="InterPro" id="IPR028081">
    <property type="entry name" value="Leu-bd"/>
</dbReference>
<evidence type="ECO:0000313" key="7">
    <source>
        <dbReference type="EMBL" id="HBP30337.1"/>
    </source>
</evidence>
<keyword evidence="4" id="KW-0029">Amino-acid transport</keyword>
<dbReference type="EMBL" id="DOEK01000029">
    <property type="protein sequence ID" value="HBP30337.1"/>
    <property type="molecule type" value="Genomic_DNA"/>
</dbReference>
<gene>
    <name evidence="7" type="ORF">DD666_13070</name>
</gene>
<evidence type="ECO:0000256" key="2">
    <source>
        <dbReference type="ARBA" id="ARBA00022448"/>
    </source>
</evidence>
<feature type="signal peptide" evidence="5">
    <location>
        <begin position="1"/>
        <end position="25"/>
    </location>
</feature>
<proteinExistence type="inferred from homology"/>
<dbReference type="Pfam" id="PF13458">
    <property type="entry name" value="Peripla_BP_6"/>
    <property type="match status" value="1"/>
</dbReference>
<sequence length="373" mass="39572">MNYLKASAMLMAISAGLMLSTQTLAADTIKIAAVGPVTGPVTQYGDMVREGIRTAIESINAAGGYDGKQFEMVEVDDACEPKQGPIAANNVVNKEIGFVVGPVCSGATVGGASIYNQEGVVMITPSATAPNVTDGKNFDFVFRTIGRDDQQGPAAAKYIIDSVKPSKVAILHDKQSYGQGIASSVRDNLNKADIDVTLFEGINAGETDYSSVITKMKAAGVDFVYYGGYHPEMGLLMRQAAEQGLKVKFMGPEGAGNPEINAIAGDAVEGMLLTLPADYSALPENKAVVEAFKAKKRNASGAFQLTSYAATQAIFEGIKATKSTDPEKVAEWLHGNSVKSVIGDLSWNKQGDLNEFKFDIYTWHKDGSKTAVK</sequence>
<keyword evidence="2" id="KW-0813">Transport</keyword>
<keyword evidence="3 5" id="KW-0732">Signal</keyword>
<dbReference type="PRINTS" id="PR00337">
    <property type="entry name" value="LEUILEVALBP"/>
</dbReference>
<evidence type="ECO:0000256" key="4">
    <source>
        <dbReference type="ARBA" id="ARBA00022970"/>
    </source>
</evidence>
<evidence type="ECO:0000313" key="8">
    <source>
        <dbReference type="Proteomes" id="UP000264036"/>
    </source>
</evidence>
<dbReference type="PANTHER" id="PTHR47151">
    <property type="entry name" value="LEU/ILE/VAL-BINDING ABC TRANSPORTER SUBUNIT"/>
    <property type="match status" value="1"/>
</dbReference>
<dbReference type="SUPFAM" id="SSF53822">
    <property type="entry name" value="Periplasmic binding protein-like I"/>
    <property type="match status" value="1"/>
</dbReference>
<feature type="chain" id="PRO_5016602097" evidence="5">
    <location>
        <begin position="26"/>
        <end position="373"/>
    </location>
</feature>
<dbReference type="NCBIfam" id="NF011933">
    <property type="entry name" value="PRK15404.1"/>
    <property type="match status" value="1"/>
</dbReference>
<evidence type="ECO:0000256" key="3">
    <source>
        <dbReference type="ARBA" id="ARBA00022729"/>
    </source>
</evidence>
<dbReference type="InterPro" id="IPR000709">
    <property type="entry name" value="Leu_Ile_Val-bd"/>
</dbReference>
<comment type="caution">
    <text evidence="7">The sequence shown here is derived from an EMBL/GenBank/DDBJ whole genome shotgun (WGS) entry which is preliminary data.</text>
</comment>
<feature type="domain" description="Leucine-binding protein" evidence="6">
    <location>
        <begin position="28"/>
        <end position="366"/>
    </location>
</feature>
<accession>A0A356LH78</accession>
<evidence type="ECO:0000259" key="6">
    <source>
        <dbReference type="Pfam" id="PF13458"/>
    </source>
</evidence>
<dbReference type="Proteomes" id="UP000264036">
    <property type="component" value="Unassembled WGS sequence"/>
</dbReference>
<dbReference type="InterPro" id="IPR028082">
    <property type="entry name" value="Peripla_BP_I"/>
</dbReference>
<dbReference type="AlphaFoldDB" id="A0A356LH78"/>
<dbReference type="PANTHER" id="PTHR47151:SF3">
    <property type="entry name" value="LEUCINE-SPECIFIC-BINDING PROTEIN"/>
    <property type="match status" value="1"/>
</dbReference>
<name>A0A356LH78_9BURK</name>
<evidence type="ECO:0000256" key="5">
    <source>
        <dbReference type="SAM" id="SignalP"/>
    </source>
</evidence>
<evidence type="ECO:0000256" key="1">
    <source>
        <dbReference type="ARBA" id="ARBA00010062"/>
    </source>
</evidence>
<reference evidence="7 8" key="1">
    <citation type="journal article" date="2018" name="Nat. Biotechnol.">
        <title>A standardized bacterial taxonomy based on genome phylogeny substantially revises the tree of life.</title>
        <authorList>
            <person name="Parks D.H."/>
            <person name="Chuvochina M."/>
            <person name="Waite D.W."/>
            <person name="Rinke C."/>
            <person name="Skarshewski A."/>
            <person name="Chaumeil P.A."/>
            <person name="Hugenholtz P."/>
        </authorList>
    </citation>
    <scope>NUCLEOTIDE SEQUENCE [LARGE SCALE GENOMIC DNA]</scope>
    <source>
        <strain evidence="7">UBA10707</strain>
    </source>
</reference>